<keyword evidence="1" id="KW-0472">Membrane</keyword>
<proteinExistence type="predicted"/>
<dbReference type="EMBL" id="MTHB01000046">
    <property type="protein sequence ID" value="OXC79048.1"/>
    <property type="molecule type" value="Genomic_DNA"/>
</dbReference>
<sequence>MNGTIEREPDAASMRALLRDTALEVSLLSQDTAERSAFDLRERCLRVVDDFDRALQAKQFPHDVREDAVYAQCGLLDEAALRCLPEDERSEWDVQPLQVERFGNHDAGDRIYERIAVRLREIPPDVALLECYAAVLGLGFLGRYAHKGELERAELVTLLNERILSAGPRRAGFVINTVSGTGLDWLRRLSPWTIAGIVSVTAVLIWLGLGQSLDMQLANLPHLKP</sequence>
<dbReference type="AlphaFoldDB" id="A0A226X888"/>
<dbReference type="RefSeq" id="WP_256982274.1">
    <property type="nucleotide sequence ID" value="NZ_MTHB01000046.1"/>
</dbReference>
<dbReference type="Gene3D" id="1.25.40.590">
    <property type="entry name" value="Type IV / VI secretion system, DotU"/>
    <property type="match status" value="1"/>
</dbReference>
<evidence type="ECO:0000313" key="3">
    <source>
        <dbReference type="EMBL" id="OXC79048.1"/>
    </source>
</evidence>
<organism evidence="3 4">
    <name type="scientific">Caballeronia sordidicola</name>
    <name type="common">Burkholderia sordidicola</name>
    <dbReference type="NCBI Taxonomy" id="196367"/>
    <lineage>
        <taxon>Bacteria</taxon>
        <taxon>Pseudomonadati</taxon>
        <taxon>Pseudomonadota</taxon>
        <taxon>Betaproteobacteria</taxon>
        <taxon>Burkholderiales</taxon>
        <taxon>Burkholderiaceae</taxon>
        <taxon>Caballeronia</taxon>
    </lineage>
</organism>
<comment type="caution">
    <text evidence="3">The sequence shown here is derived from an EMBL/GenBank/DDBJ whole genome shotgun (WGS) entry which is preliminary data.</text>
</comment>
<dbReference type="PANTHER" id="PTHR38033">
    <property type="entry name" value="MEMBRANE PROTEIN-RELATED"/>
    <property type="match status" value="1"/>
</dbReference>
<evidence type="ECO:0000256" key="1">
    <source>
        <dbReference type="SAM" id="Phobius"/>
    </source>
</evidence>
<gene>
    <name evidence="3" type="ORF">BSU04_07740</name>
</gene>
<name>A0A226X888_CABSO</name>
<keyword evidence="1" id="KW-0812">Transmembrane</keyword>
<dbReference type="InterPro" id="IPR038522">
    <property type="entry name" value="T4/T6SS_DotU_sf"/>
</dbReference>
<evidence type="ECO:0000259" key="2">
    <source>
        <dbReference type="Pfam" id="PF09850"/>
    </source>
</evidence>
<dbReference type="NCBIfam" id="TIGR03349">
    <property type="entry name" value="IV_VI_DotU"/>
    <property type="match status" value="1"/>
</dbReference>
<reference evidence="4" key="1">
    <citation type="submission" date="2017-01" db="EMBL/GenBank/DDBJ databases">
        <title>Genome Analysis of Deinococcus marmoris KOPRI26562.</title>
        <authorList>
            <person name="Kim J.H."/>
            <person name="Oh H.-M."/>
        </authorList>
    </citation>
    <scope>NUCLEOTIDE SEQUENCE [LARGE SCALE GENOMIC DNA]</scope>
    <source>
        <strain evidence="4">PAMC 26633</strain>
    </source>
</reference>
<protein>
    <submittedName>
        <fullName evidence="3">Membrane protein</fullName>
    </submittedName>
</protein>
<evidence type="ECO:0000313" key="4">
    <source>
        <dbReference type="Proteomes" id="UP000214720"/>
    </source>
</evidence>
<feature type="domain" description="Type IV / VI secretion system DotU" evidence="2">
    <location>
        <begin position="14"/>
        <end position="209"/>
    </location>
</feature>
<dbReference type="PANTHER" id="PTHR38033:SF1">
    <property type="entry name" value="DOTU FAMILY TYPE IV_VI SECRETION SYSTEM PROTEIN"/>
    <property type="match status" value="1"/>
</dbReference>
<keyword evidence="1" id="KW-1133">Transmembrane helix</keyword>
<accession>A0A226X888</accession>
<dbReference type="Proteomes" id="UP000214720">
    <property type="component" value="Unassembled WGS sequence"/>
</dbReference>
<dbReference type="Pfam" id="PF09850">
    <property type="entry name" value="DotU"/>
    <property type="match status" value="1"/>
</dbReference>
<dbReference type="InterPro" id="IPR017732">
    <property type="entry name" value="T4/T6SS_DotU"/>
</dbReference>
<feature type="transmembrane region" description="Helical" evidence="1">
    <location>
        <begin position="189"/>
        <end position="209"/>
    </location>
</feature>